<dbReference type="Proteomes" id="UP000214365">
    <property type="component" value="Unassembled WGS sequence"/>
</dbReference>
<accession>A0A1Q5Q6W9</accession>
<name>A0A1Q5Q6W9_TALAT</name>
<dbReference type="RefSeq" id="XP_020115611.1">
    <property type="nucleotide sequence ID" value="XM_020264194.1"/>
</dbReference>
<dbReference type="InterPro" id="IPR029063">
    <property type="entry name" value="SAM-dependent_MTases_sf"/>
</dbReference>
<dbReference type="OrthoDB" id="1535081at2759"/>
<dbReference type="EMBL" id="LFMY01000020">
    <property type="protein sequence ID" value="OKL55490.1"/>
    <property type="molecule type" value="Genomic_DNA"/>
</dbReference>
<dbReference type="PANTHER" id="PTHR43712">
    <property type="entry name" value="PUTATIVE (AFU_ORTHOLOGUE AFUA_4G14580)-RELATED"/>
    <property type="match status" value="1"/>
</dbReference>
<keyword evidence="2" id="KW-1185">Reference proteome</keyword>
<proteinExistence type="predicted"/>
<comment type="caution">
    <text evidence="1">The sequence shown here is derived from an EMBL/GenBank/DDBJ whole genome shotgun (WGS) entry which is preliminary data.</text>
</comment>
<sequence length="359" mass="40493">MSDSITKNSVPINLSIAVRPNKLEAVPALLQDITLGVNALTSGGTVDREDLLTKCRFLLRALETPRQTMVNHLWAQIGSISAITFGVDCGLWRLMTENGDNPQKVNDLASALKIDHALLQIGEDEYCSTNYTKALSLPEIGHAYLALIPEMSAAPFKFHEYCRERGWKNPTDSKDTPLMYAYNTKKDVYAWLREVNHDGHFNDYIGAYSFGRLPWMDPTIYPVKDRLITGADNNRGKPFLVDVGANLGHDMIKFTRYFPECPGRLILQDLPEVVSEIRGMDPSIEIMSHDFFTEQPVKDTGAYWEETGMDMIMMTVCASEERTTKGWHELLEKKMGLKIIKIWKAPNRGTEGVIECELA</sequence>
<organism evidence="1 2">
    <name type="scientific">Talaromyces atroroseus</name>
    <dbReference type="NCBI Taxonomy" id="1441469"/>
    <lineage>
        <taxon>Eukaryota</taxon>
        <taxon>Fungi</taxon>
        <taxon>Dikarya</taxon>
        <taxon>Ascomycota</taxon>
        <taxon>Pezizomycotina</taxon>
        <taxon>Eurotiomycetes</taxon>
        <taxon>Eurotiomycetidae</taxon>
        <taxon>Eurotiales</taxon>
        <taxon>Trichocomaceae</taxon>
        <taxon>Talaromyces</taxon>
        <taxon>Talaromyces sect. Trachyspermi</taxon>
    </lineage>
</organism>
<gene>
    <name evidence="1" type="ORF">UA08_09183</name>
</gene>
<dbReference type="PANTHER" id="PTHR43712:SF17">
    <property type="entry name" value="O-METHYLTRANSFERASE"/>
    <property type="match status" value="1"/>
</dbReference>
<evidence type="ECO:0000313" key="2">
    <source>
        <dbReference type="Proteomes" id="UP000214365"/>
    </source>
</evidence>
<evidence type="ECO:0008006" key="3">
    <source>
        <dbReference type="Google" id="ProtNLM"/>
    </source>
</evidence>
<dbReference type="SUPFAM" id="SSF53335">
    <property type="entry name" value="S-adenosyl-L-methionine-dependent methyltransferases"/>
    <property type="match status" value="1"/>
</dbReference>
<protein>
    <recommendedName>
        <fullName evidence="3">O-methyltransferase domain-containing protein</fullName>
    </recommendedName>
</protein>
<dbReference type="GeneID" id="31008939"/>
<dbReference type="AlphaFoldDB" id="A0A1Q5Q6W9"/>
<dbReference type="Gene3D" id="3.40.50.150">
    <property type="entry name" value="Vaccinia Virus protein VP39"/>
    <property type="match status" value="2"/>
</dbReference>
<reference evidence="1 2" key="1">
    <citation type="submission" date="2015-06" db="EMBL/GenBank/DDBJ databases">
        <title>Talaromyces atroroseus IBT 11181 draft genome.</title>
        <authorList>
            <person name="Rasmussen K.B."/>
            <person name="Rasmussen S."/>
            <person name="Petersen B."/>
            <person name="Sicheritz-Ponten T."/>
            <person name="Mortensen U.H."/>
            <person name="Thrane U."/>
        </authorList>
    </citation>
    <scope>NUCLEOTIDE SEQUENCE [LARGE SCALE GENOMIC DNA]</scope>
    <source>
        <strain evidence="1 2">IBT 11181</strain>
    </source>
</reference>
<evidence type="ECO:0000313" key="1">
    <source>
        <dbReference type="EMBL" id="OKL55490.1"/>
    </source>
</evidence>